<accession>A0ABQ7G2K7</accession>
<comment type="caution">
    <text evidence="1">The sequence shown here is derived from an EMBL/GenBank/DDBJ whole genome shotgun (WGS) entry which is preliminary data.</text>
</comment>
<proteinExistence type="predicted"/>
<reference evidence="1" key="1">
    <citation type="submission" date="2017-08" db="EMBL/GenBank/DDBJ databases">
        <authorList>
            <person name="Polle J.E."/>
            <person name="Barry K."/>
            <person name="Cushman J."/>
            <person name="Schmutz J."/>
            <person name="Tran D."/>
            <person name="Hathwaick L.T."/>
            <person name="Yim W.C."/>
            <person name="Jenkins J."/>
            <person name="Mckie-Krisberg Z.M."/>
            <person name="Prochnik S."/>
            <person name="Lindquist E."/>
            <person name="Dockter R.B."/>
            <person name="Adam C."/>
            <person name="Molina H."/>
            <person name="Bunkerborg J."/>
            <person name="Jin E."/>
            <person name="Buchheim M."/>
            <person name="Magnuson J."/>
        </authorList>
    </citation>
    <scope>NUCLEOTIDE SEQUENCE</scope>
    <source>
        <strain evidence="1">CCAP 19/18</strain>
    </source>
</reference>
<sequence length="653" mass="75036">MLFELYQPVLHELARLRGERRGLPGETCRGQCLRARDNNQALSFHCFEPQCDRKHGEDCYRKYGKNKTVVEEHFREQVAVSELCQSFEGVTIVPRLRGALPTLRRLEEYWDISGSREDQASFEALFDETAQLLALLHMEAHDRERRDGVDIHNLYGLSIAKFLENAMMELWRAHLYGIHGKPEDKAYNNIASHLRILAEELVSEGLHRLKDAAEQSDPQIMCKDVKSFPDKVLEIARLQSELSSRGQLEITAFQEPCQIVQQFASSSGSHAPIGHEHFELAGNLGNNYIIICRAIVHACALYSKFAVDCSTVRHLLYPESLPSQTMQDFSRAYLPSLKTKVLREIPYIFDRCKSMRKLVPDCIVLQEEFEEVHHWCDQLAQGLQERLKQRAIKNKDDFKLADNLRKLVQDAHDLVEKYALMTSHGQLIHAVFDSKMDLKTLRDLCHGLRDFAGQLQHVELADYLGRSWLYEQEDEGIIQGVPFAGELLLLVSPRLSFDVMTVRSAFRRIATGSQVDRLKNHIKATLRPGPQLKIGHLDMRVLWLGIKRDTTYPLSARSPEQVSWKQFRGAFPDGLPIDEETKDQVVEYLDYEAPWHVFQASVRRAALKRLNQLEQVHLTKFNKEMPLYVGEVDCSFEKTKDVLSALKSCVEED</sequence>
<protein>
    <submittedName>
        <fullName evidence="1">Uncharacterized protein</fullName>
    </submittedName>
</protein>
<name>A0ABQ7G2K7_DUNSA</name>
<organism evidence="1 2">
    <name type="scientific">Dunaliella salina</name>
    <name type="common">Green alga</name>
    <name type="synonym">Protococcus salinus</name>
    <dbReference type="NCBI Taxonomy" id="3046"/>
    <lineage>
        <taxon>Eukaryota</taxon>
        <taxon>Viridiplantae</taxon>
        <taxon>Chlorophyta</taxon>
        <taxon>core chlorophytes</taxon>
        <taxon>Chlorophyceae</taxon>
        <taxon>CS clade</taxon>
        <taxon>Chlamydomonadales</taxon>
        <taxon>Dunaliellaceae</taxon>
        <taxon>Dunaliella</taxon>
    </lineage>
</organism>
<gene>
    <name evidence="1" type="ORF">DUNSADRAFT_16992</name>
</gene>
<dbReference type="Proteomes" id="UP000815325">
    <property type="component" value="Unassembled WGS sequence"/>
</dbReference>
<evidence type="ECO:0000313" key="2">
    <source>
        <dbReference type="Proteomes" id="UP000815325"/>
    </source>
</evidence>
<evidence type="ECO:0000313" key="1">
    <source>
        <dbReference type="EMBL" id="KAF5828842.1"/>
    </source>
</evidence>
<keyword evidence="2" id="KW-1185">Reference proteome</keyword>
<dbReference type="EMBL" id="MU070239">
    <property type="protein sequence ID" value="KAF5828842.1"/>
    <property type="molecule type" value="Genomic_DNA"/>
</dbReference>